<dbReference type="AlphaFoldDB" id="A0A9W7ARR3"/>
<keyword evidence="1" id="KW-1133">Transmembrane helix</keyword>
<protein>
    <submittedName>
        <fullName evidence="2">Uncharacterized protein</fullName>
    </submittedName>
</protein>
<sequence length="86" mass="10001">MDMVQPHEIVPIVRMLNETSITDGSFLGYEKALMAFFGIIVFILAIAFYRNRQRENPKFVWTFNLKEKDKHKSHVKMGQVGKADKV</sequence>
<keyword evidence="1" id="KW-0812">Transmembrane</keyword>
<feature type="transmembrane region" description="Helical" evidence="1">
    <location>
        <begin position="32"/>
        <end position="49"/>
    </location>
</feature>
<reference evidence="3" key="1">
    <citation type="journal article" date="2023" name="Commun. Biol.">
        <title>Genome analysis of Parmales, the sister group of diatoms, reveals the evolutionary specialization of diatoms from phago-mixotrophs to photoautotrophs.</title>
        <authorList>
            <person name="Ban H."/>
            <person name="Sato S."/>
            <person name="Yoshikawa S."/>
            <person name="Yamada K."/>
            <person name="Nakamura Y."/>
            <person name="Ichinomiya M."/>
            <person name="Sato N."/>
            <person name="Blanc-Mathieu R."/>
            <person name="Endo H."/>
            <person name="Kuwata A."/>
            <person name="Ogata H."/>
        </authorList>
    </citation>
    <scope>NUCLEOTIDE SEQUENCE [LARGE SCALE GENOMIC DNA]</scope>
    <source>
        <strain evidence="3">NIES 3701</strain>
    </source>
</reference>
<dbReference type="EMBL" id="BRXY01000174">
    <property type="protein sequence ID" value="GMH73898.1"/>
    <property type="molecule type" value="Genomic_DNA"/>
</dbReference>
<evidence type="ECO:0000313" key="3">
    <source>
        <dbReference type="Proteomes" id="UP001165085"/>
    </source>
</evidence>
<evidence type="ECO:0000313" key="2">
    <source>
        <dbReference type="EMBL" id="GMH73898.1"/>
    </source>
</evidence>
<accession>A0A9W7ARR3</accession>
<gene>
    <name evidence="2" type="ORF">TrST_g6621</name>
</gene>
<keyword evidence="3" id="KW-1185">Reference proteome</keyword>
<organism evidence="2 3">
    <name type="scientific">Triparma strigata</name>
    <dbReference type="NCBI Taxonomy" id="1606541"/>
    <lineage>
        <taxon>Eukaryota</taxon>
        <taxon>Sar</taxon>
        <taxon>Stramenopiles</taxon>
        <taxon>Ochrophyta</taxon>
        <taxon>Bolidophyceae</taxon>
        <taxon>Parmales</taxon>
        <taxon>Triparmaceae</taxon>
        <taxon>Triparma</taxon>
    </lineage>
</organism>
<proteinExistence type="predicted"/>
<dbReference type="Proteomes" id="UP001165085">
    <property type="component" value="Unassembled WGS sequence"/>
</dbReference>
<comment type="caution">
    <text evidence="2">The sequence shown here is derived from an EMBL/GenBank/DDBJ whole genome shotgun (WGS) entry which is preliminary data.</text>
</comment>
<evidence type="ECO:0000256" key="1">
    <source>
        <dbReference type="SAM" id="Phobius"/>
    </source>
</evidence>
<name>A0A9W7ARR3_9STRA</name>
<keyword evidence="1" id="KW-0472">Membrane</keyword>